<evidence type="ECO:0000256" key="2">
    <source>
        <dbReference type="SAM" id="Phobius"/>
    </source>
</evidence>
<feature type="region of interest" description="Disordered" evidence="1">
    <location>
        <begin position="166"/>
        <end position="252"/>
    </location>
</feature>
<feature type="signal peptide" evidence="3">
    <location>
        <begin position="1"/>
        <end position="19"/>
    </location>
</feature>
<evidence type="ECO:0000256" key="3">
    <source>
        <dbReference type="SAM" id="SignalP"/>
    </source>
</evidence>
<feature type="compositionally biased region" description="Basic and acidic residues" evidence="1">
    <location>
        <begin position="234"/>
        <end position="245"/>
    </location>
</feature>
<keyword evidence="5" id="KW-1185">Reference proteome</keyword>
<dbReference type="AlphaFoldDB" id="A0A8J4Q497"/>
<feature type="compositionally biased region" description="Low complexity" evidence="1">
    <location>
        <begin position="210"/>
        <end position="228"/>
    </location>
</feature>
<keyword evidence="2" id="KW-1133">Transmembrane helix</keyword>
<feature type="transmembrane region" description="Helical" evidence="2">
    <location>
        <begin position="258"/>
        <end position="276"/>
    </location>
</feature>
<keyword evidence="3" id="KW-0732">Signal</keyword>
<feature type="compositionally biased region" description="Low complexity" evidence="1">
    <location>
        <begin position="173"/>
        <end position="200"/>
    </location>
</feature>
<sequence>MIKYLFILFSLLSLSIVNAQVEKYYFDGSFSTSNLQVPMDNKISGTVSLSITKAYGHYTLNYNVSLANIDGTNVLNMKIRGPQLPNKDDGDLDIFLPFIKPTVTESAYVGSGYASVSDAASYNLLMTIIPNLQDSTYTKNLYLNVYQYTSVTNPVSSAKLIYKSAQIPEDPNGGPSTASSESSDTKSSSSEGSNTTSSPSPTTPPPTPTDPVVDSEVPKNSSSTNSTSAGSHDPLTDHSSEEKVPAHGSSSGNGANSIQVSFMFIIAALSFVTIFLF</sequence>
<reference evidence="4" key="1">
    <citation type="submission" date="2020-01" db="EMBL/GenBank/DDBJ databases">
        <title>Development of genomics and gene disruption for Polysphondylium violaceum indicates a role for the polyketide synthase stlB in stalk morphogenesis.</title>
        <authorList>
            <person name="Narita B."/>
            <person name="Kawabe Y."/>
            <person name="Kin K."/>
            <person name="Saito T."/>
            <person name="Gibbs R."/>
            <person name="Kuspa A."/>
            <person name="Muzny D."/>
            <person name="Queller D."/>
            <person name="Richards S."/>
            <person name="Strassman J."/>
            <person name="Sucgang R."/>
            <person name="Worley K."/>
            <person name="Schaap P."/>
        </authorList>
    </citation>
    <scope>NUCLEOTIDE SEQUENCE</scope>
    <source>
        <strain evidence="4">QSvi11</strain>
    </source>
</reference>
<dbReference type="EMBL" id="AJWJ01000014">
    <property type="protein sequence ID" value="KAF2077982.1"/>
    <property type="molecule type" value="Genomic_DNA"/>
</dbReference>
<name>A0A8J4Q497_9MYCE</name>
<keyword evidence="2" id="KW-0812">Transmembrane</keyword>
<dbReference type="Proteomes" id="UP000695562">
    <property type="component" value="Unassembled WGS sequence"/>
</dbReference>
<gene>
    <name evidence="4" type="ORF">CYY_000706</name>
</gene>
<organism evidence="4 5">
    <name type="scientific">Polysphondylium violaceum</name>
    <dbReference type="NCBI Taxonomy" id="133409"/>
    <lineage>
        <taxon>Eukaryota</taxon>
        <taxon>Amoebozoa</taxon>
        <taxon>Evosea</taxon>
        <taxon>Eumycetozoa</taxon>
        <taxon>Dictyostelia</taxon>
        <taxon>Dictyosteliales</taxon>
        <taxon>Dictyosteliaceae</taxon>
        <taxon>Polysphondylium</taxon>
    </lineage>
</organism>
<keyword evidence="2" id="KW-0472">Membrane</keyword>
<protein>
    <submittedName>
        <fullName evidence="4">Uncharacterized protein</fullName>
    </submittedName>
</protein>
<evidence type="ECO:0000313" key="5">
    <source>
        <dbReference type="Proteomes" id="UP000695562"/>
    </source>
</evidence>
<evidence type="ECO:0000256" key="1">
    <source>
        <dbReference type="SAM" id="MobiDB-lite"/>
    </source>
</evidence>
<feature type="chain" id="PRO_5035319247" evidence="3">
    <location>
        <begin position="20"/>
        <end position="277"/>
    </location>
</feature>
<proteinExistence type="predicted"/>
<accession>A0A8J4Q497</accession>
<evidence type="ECO:0000313" key="4">
    <source>
        <dbReference type="EMBL" id="KAF2077982.1"/>
    </source>
</evidence>
<comment type="caution">
    <text evidence="4">The sequence shown here is derived from an EMBL/GenBank/DDBJ whole genome shotgun (WGS) entry which is preliminary data.</text>
</comment>